<dbReference type="InterPro" id="IPR045851">
    <property type="entry name" value="AMP-bd_C_sf"/>
</dbReference>
<evidence type="ECO:0000259" key="4">
    <source>
        <dbReference type="Pfam" id="PF00501"/>
    </source>
</evidence>
<name>A0A7X0DMJ4_NOVIT</name>
<dbReference type="Pfam" id="PF00501">
    <property type="entry name" value="AMP-binding"/>
    <property type="match status" value="1"/>
</dbReference>
<feature type="domain" description="AMP-dependent synthetase/ligase" evidence="4">
    <location>
        <begin position="38"/>
        <end position="427"/>
    </location>
</feature>
<sequence>MTSSITATPAARPDHRHNAPQVDWDSPITPEPAFAALDRSVARHGPRPYLNFLGRVWTYAETADLINRAAKGFQKMGVRKGVSVGLCLPNCPYYPIAYFGILKAGGTVVNFNPLYVEREIAHQVRDSGTRIMVTLDLKQIYPKVQAVMNDPSTPLERVVICPMRDVMPTVLGVLFRVFKRSELAEIPNDLQHASFTQLVDNDGKFTVPEIDPLNDVAVLQYTGGTTGVPKGAMLTHANLSANTDQARRWFPGVKAGEEKVMAVIPFFHVFAMTAILNFGTAAGAELILLPRFELEQFLKAIHKYRPTLMAAVPTIFTAILNAKDREKYDLSAFRFCISGGAPLPVEVKHRFESLTGCRLVEGYGLSESSPLATCNPIDGPNKDGAIGVPFPGTTITIHSLDHPDREVEPGEKGEVCISGPQVMKGYWNRPEDTAQTIRDGRLHTGDVGYVDPDGFIFLVDRIKDVIIAGGYNVYPRVIEEALYLHPDVAEVVCIGIPDQYRGQAPKCFVRLKSAAGEVSPDDLKAFLGDKISRIEMPKAIEIRDELPKTMVGKLSKKELVEEEKRRLEAEKANAPL</sequence>
<dbReference type="Gene3D" id="2.30.38.10">
    <property type="entry name" value="Luciferase, Domain 3"/>
    <property type="match status" value="1"/>
</dbReference>
<dbReference type="InterPro" id="IPR020845">
    <property type="entry name" value="AMP-binding_CS"/>
</dbReference>
<feature type="domain" description="AMP-binding enzyme C-terminal" evidence="5">
    <location>
        <begin position="478"/>
        <end position="553"/>
    </location>
</feature>
<dbReference type="PANTHER" id="PTHR24096">
    <property type="entry name" value="LONG-CHAIN-FATTY-ACID--COA LIGASE"/>
    <property type="match status" value="1"/>
</dbReference>
<organism evidence="6 7">
    <name type="scientific">Novispirillum itersonii</name>
    <name type="common">Aquaspirillum itersonii</name>
    <dbReference type="NCBI Taxonomy" id="189"/>
    <lineage>
        <taxon>Bacteria</taxon>
        <taxon>Pseudomonadati</taxon>
        <taxon>Pseudomonadota</taxon>
        <taxon>Alphaproteobacteria</taxon>
        <taxon>Rhodospirillales</taxon>
        <taxon>Novispirillaceae</taxon>
        <taxon>Novispirillum</taxon>
    </lineage>
</organism>
<comment type="similarity">
    <text evidence="1">Belongs to the ATP-dependent AMP-binding enzyme family.</text>
</comment>
<dbReference type="CDD" id="cd05936">
    <property type="entry name" value="FC-FACS_FadD_like"/>
    <property type="match status" value="1"/>
</dbReference>
<dbReference type="RefSeq" id="WP_184263941.1">
    <property type="nucleotide sequence ID" value="NZ_JACIIX010000009.1"/>
</dbReference>
<dbReference type="PROSITE" id="PS00455">
    <property type="entry name" value="AMP_BINDING"/>
    <property type="match status" value="1"/>
</dbReference>
<evidence type="ECO:0000256" key="2">
    <source>
        <dbReference type="ARBA" id="ARBA00022598"/>
    </source>
</evidence>
<comment type="caution">
    <text evidence="6">The sequence shown here is derived from an EMBL/GenBank/DDBJ whole genome shotgun (WGS) entry which is preliminary data.</text>
</comment>
<evidence type="ECO:0000259" key="5">
    <source>
        <dbReference type="Pfam" id="PF13193"/>
    </source>
</evidence>
<keyword evidence="2 6" id="KW-0436">Ligase</keyword>
<dbReference type="InterPro" id="IPR000873">
    <property type="entry name" value="AMP-dep_synth/lig_dom"/>
</dbReference>
<evidence type="ECO:0000256" key="3">
    <source>
        <dbReference type="SAM" id="MobiDB-lite"/>
    </source>
</evidence>
<accession>A0A7X0DMJ4</accession>
<dbReference type="SUPFAM" id="SSF56801">
    <property type="entry name" value="Acetyl-CoA synthetase-like"/>
    <property type="match status" value="1"/>
</dbReference>
<dbReference type="EC" id="6.2.1.3" evidence="6"/>
<gene>
    <name evidence="6" type="ORF">FHS48_002561</name>
</gene>
<proteinExistence type="inferred from homology"/>
<dbReference type="Gene3D" id="3.40.50.980">
    <property type="match status" value="2"/>
</dbReference>
<dbReference type="InterPro" id="IPR025110">
    <property type="entry name" value="AMP-bd_C"/>
</dbReference>
<dbReference type="GO" id="GO:0004467">
    <property type="term" value="F:long-chain fatty acid-CoA ligase activity"/>
    <property type="evidence" value="ECO:0007669"/>
    <property type="project" value="UniProtKB-EC"/>
</dbReference>
<dbReference type="PANTHER" id="PTHR24096:SF149">
    <property type="entry name" value="AMP-BINDING DOMAIN-CONTAINING PROTEIN-RELATED"/>
    <property type="match status" value="1"/>
</dbReference>
<dbReference type="Pfam" id="PF13193">
    <property type="entry name" value="AMP-binding_C"/>
    <property type="match status" value="1"/>
</dbReference>
<dbReference type="Proteomes" id="UP000544872">
    <property type="component" value="Unassembled WGS sequence"/>
</dbReference>
<evidence type="ECO:0000313" key="7">
    <source>
        <dbReference type="Proteomes" id="UP000544872"/>
    </source>
</evidence>
<feature type="region of interest" description="Disordered" evidence="3">
    <location>
        <begin position="1"/>
        <end position="27"/>
    </location>
</feature>
<evidence type="ECO:0000256" key="1">
    <source>
        <dbReference type="ARBA" id="ARBA00006432"/>
    </source>
</evidence>
<keyword evidence="7" id="KW-1185">Reference proteome</keyword>
<evidence type="ECO:0000313" key="6">
    <source>
        <dbReference type="EMBL" id="MBB6211126.1"/>
    </source>
</evidence>
<dbReference type="AlphaFoldDB" id="A0A7X0DMJ4"/>
<dbReference type="Gene3D" id="3.30.300.30">
    <property type="match status" value="1"/>
</dbReference>
<dbReference type="EMBL" id="JACIIX010000009">
    <property type="protein sequence ID" value="MBB6211126.1"/>
    <property type="molecule type" value="Genomic_DNA"/>
</dbReference>
<reference evidence="6 7" key="1">
    <citation type="submission" date="2020-08" db="EMBL/GenBank/DDBJ databases">
        <title>Genomic Encyclopedia of Type Strains, Phase IV (KMG-IV): sequencing the most valuable type-strain genomes for metagenomic binning, comparative biology and taxonomic classification.</title>
        <authorList>
            <person name="Goeker M."/>
        </authorList>
    </citation>
    <scope>NUCLEOTIDE SEQUENCE [LARGE SCALE GENOMIC DNA]</scope>
    <source>
        <strain evidence="6 7">DSM 11590</strain>
    </source>
</reference>
<protein>
    <submittedName>
        <fullName evidence="6">Long-chain acyl-CoA synthetase</fullName>
        <ecNumber evidence="6">6.2.1.3</ecNumber>
    </submittedName>
</protein>